<feature type="transmembrane region" description="Helical" evidence="6">
    <location>
        <begin position="289"/>
        <end position="306"/>
    </location>
</feature>
<proteinExistence type="inferred from homology"/>
<dbReference type="GO" id="GO:0016020">
    <property type="term" value="C:membrane"/>
    <property type="evidence" value="ECO:0007669"/>
    <property type="project" value="UniProtKB-SubCell"/>
</dbReference>
<feature type="transmembrane region" description="Helical" evidence="6">
    <location>
        <begin position="265"/>
        <end position="282"/>
    </location>
</feature>
<evidence type="ECO:0000256" key="2">
    <source>
        <dbReference type="ARBA" id="ARBA00022692"/>
    </source>
</evidence>
<dbReference type="PANTHER" id="PTHR31082">
    <property type="entry name" value="PHEROMONE-REGULATED MEMBRANE PROTEIN 10"/>
    <property type="match status" value="1"/>
</dbReference>
<sequence>MKIPEKYQFIVALGKALHVYGIPSYKIQAYLTEVAKKQGITGSFMDSPTWINYVFYEDENSYNYVECVLPGSLNLGAYSRIAELTNKVIDSKINNDSIHKELNIIHAKTQEINHLYLVLAYALSAGCFSLLIGTNLVSFVFSLILGAFIYLLVFLTKKSKYLENVFESLSALVVTIICCLLTLIFPNLNLGLTILSSIIIFIPGLAITTALEEITSKSLVSGGAKLFDAIILLFKQFFGVLLGIALMTSLVNIDLTYHVSEMPKWTIYLAIPILSITLLPIFQVRKKDMLFGVLTGVVAFLMTVLFSGYGVLVSTFIGTLVVVAMSRLFGLISKTPKTVYLIQGVVMLVPGSKSFMGLSNSFFNPSTTTGSVNLFEQVAFILMGIIGGLLFAGTFRERSPKKNKIEIKNN</sequence>
<protein>
    <submittedName>
        <fullName evidence="9">Threonine/serine exporter family protein</fullName>
    </submittedName>
</protein>
<feature type="transmembrane region" description="Helical" evidence="6">
    <location>
        <begin position="232"/>
        <end position="253"/>
    </location>
</feature>
<dbReference type="KEGG" id="ppec:H9W90_05460"/>
<dbReference type="GO" id="GO:0022857">
    <property type="term" value="F:transmembrane transporter activity"/>
    <property type="evidence" value="ECO:0007669"/>
    <property type="project" value="InterPro"/>
</dbReference>
<dbReference type="InterPro" id="IPR024528">
    <property type="entry name" value="ThrE_2"/>
</dbReference>
<dbReference type="Proteomes" id="UP000515808">
    <property type="component" value="Chromosome"/>
</dbReference>
<evidence type="ECO:0000313" key="9">
    <source>
        <dbReference type="EMBL" id="QNM86568.1"/>
    </source>
</evidence>
<name>A0A7G9LD69_9FLAO</name>
<dbReference type="AlphaFoldDB" id="A0A7G9LD69"/>
<accession>A0A7G9LD69</accession>
<keyword evidence="3 6" id="KW-1133">Transmembrane helix</keyword>
<feature type="domain" description="Threonine/serine exporter-like N-terminal" evidence="7">
    <location>
        <begin position="9"/>
        <end position="246"/>
    </location>
</feature>
<evidence type="ECO:0000259" key="8">
    <source>
        <dbReference type="Pfam" id="PF12821"/>
    </source>
</evidence>
<gene>
    <name evidence="9" type="ORF">H9W90_05460</name>
</gene>
<evidence type="ECO:0000256" key="3">
    <source>
        <dbReference type="ARBA" id="ARBA00022989"/>
    </source>
</evidence>
<dbReference type="EMBL" id="CP060695">
    <property type="protein sequence ID" value="QNM86568.1"/>
    <property type="molecule type" value="Genomic_DNA"/>
</dbReference>
<evidence type="ECO:0000259" key="7">
    <source>
        <dbReference type="Pfam" id="PF06738"/>
    </source>
</evidence>
<evidence type="ECO:0000256" key="5">
    <source>
        <dbReference type="ARBA" id="ARBA00034125"/>
    </source>
</evidence>
<feature type="transmembrane region" description="Helical" evidence="6">
    <location>
        <begin position="312"/>
        <end position="332"/>
    </location>
</feature>
<comment type="similarity">
    <text evidence="5">Belongs to the ThrE exporter (TC 2.A.79) family.</text>
</comment>
<feature type="transmembrane region" description="Helical" evidence="6">
    <location>
        <begin position="168"/>
        <end position="185"/>
    </location>
</feature>
<organism evidence="9 10">
    <name type="scientific">Polaribacter pectinis</name>
    <dbReference type="NCBI Taxonomy" id="2738844"/>
    <lineage>
        <taxon>Bacteria</taxon>
        <taxon>Pseudomonadati</taxon>
        <taxon>Bacteroidota</taxon>
        <taxon>Flavobacteriia</taxon>
        <taxon>Flavobacteriales</taxon>
        <taxon>Flavobacteriaceae</taxon>
    </lineage>
</organism>
<feature type="transmembrane region" description="Helical" evidence="6">
    <location>
        <begin position="191"/>
        <end position="211"/>
    </location>
</feature>
<keyword evidence="4 6" id="KW-0472">Membrane</keyword>
<feature type="transmembrane region" description="Helical" evidence="6">
    <location>
        <begin position="339"/>
        <end position="358"/>
    </location>
</feature>
<dbReference type="InterPro" id="IPR051361">
    <property type="entry name" value="ThrE/Ser_Exporter"/>
</dbReference>
<dbReference type="PANTHER" id="PTHR31082:SF4">
    <property type="entry name" value="PHEROMONE-REGULATED MEMBRANE PROTEIN 10"/>
    <property type="match status" value="1"/>
</dbReference>
<dbReference type="Pfam" id="PF12821">
    <property type="entry name" value="ThrE_2"/>
    <property type="match status" value="1"/>
</dbReference>
<evidence type="ECO:0000313" key="10">
    <source>
        <dbReference type="Proteomes" id="UP000515808"/>
    </source>
</evidence>
<keyword evidence="2 6" id="KW-0812">Transmembrane</keyword>
<feature type="transmembrane region" description="Helical" evidence="6">
    <location>
        <begin position="115"/>
        <end position="133"/>
    </location>
</feature>
<dbReference type="Pfam" id="PF06738">
    <property type="entry name" value="ThrE"/>
    <property type="match status" value="1"/>
</dbReference>
<comment type="subcellular location">
    <subcellularLocation>
        <location evidence="1">Membrane</location>
        <topology evidence="1">Multi-pass membrane protein</topology>
    </subcellularLocation>
</comment>
<dbReference type="RefSeq" id="WP_187483447.1">
    <property type="nucleotide sequence ID" value="NZ_CP060695.1"/>
</dbReference>
<feature type="transmembrane region" description="Helical" evidence="6">
    <location>
        <begin position="378"/>
        <end position="395"/>
    </location>
</feature>
<keyword evidence="10" id="KW-1185">Reference proteome</keyword>
<dbReference type="InterPro" id="IPR010619">
    <property type="entry name" value="ThrE-like_N"/>
</dbReference>
<evidence type="ECO:0000256" key="4">
    <source>
        <dbReference type="ARBA" id="ARBA00023136"/>
    </source>
</evidence>
<evidence type="ECO:0000256" key="6">
    <source>
        <dbReference type="SAM" id="Phobius"/>
    </source>
</evidence>
<feature type="domain" description="Threonine/Serine exporter ThrE" evidence="8">
    <location>
        <begin position="272"/>
        <end position="392"/>
    </location>
</feature>
<reference evidence="9 10" key="1">
    <citation type="submission" date="2020-08" db="EMBL/GenBank/DDBJ databases">
        <title>Polaribacter sp. L12M9 isolated from gut of the Korean scallop.</title>
        <authorList>
            <person name="Jeong Y.S."/>
        </authorList>
    </citation>
    <scope>NUCLEOTIDE SEQUENCE [LARGE SCALE GENOMIC DNA]</scope>
    <source>
        <strain evidence="9 10">L12M9</strain>
    </source>
</reference>
<feature type="transmembrane region" description="Helical" evidence="6">
    <location>
        <begin position="139"/>
        <end position="156"/>
    </location>
</feature>
<evidence type="ECO:0000256" key="1">
    <source>
        <dbReference type="ARBA" id="ARBA00004141"/>
    </source>
</evidence>